<evidence type="ECO:0000313" key="3">
    <source>
        <dbReference type="Proteomes" id="UP000636709"/>
    </source>
</evidence>
<organism evidence="2 3">
    <name type="scientific">Digitaria exilis</name>
    <dbReference type="NCBI Taxonomy" id="1010633"/>
    <lineage>
        <taxon>Eukaryota</taxon>
        <taxon>Viridiplantae</taxon>
        <taxon>Streptophyta</taxon>
        <taxon>Embryophyta</taxon>
        <taxon>Tracheophyta</taxon>
        <taxon>Spermatophyta</taxon>
        <taxon>Magnoliopsida</taxon>
        <taxon>Liliopsida</taxon>
        <taxon>Poales</taxon>
        <taxon>Poaceae</taxon>
        <taxon>PACMAD clade</taxon>
        <taxon>Panicoideae</taxon>
        <taxon>Panicodae</taxon>
        <taxon>Paniceae</taxon>
        <taxon>Anthephorinae</taxon>
        <taxon>Digitaria</taxon>
    </lineage>
</organism>
<accession>A0A835BQ95</accession>
<sequence length="230" mass="25130">MVPLPSSSGRGTWRPAAQAMISAGVNVLNNQSSTHNFSPSGVFIVLPALLSTRPETAAIPISKRGEVKRDGCHSSRRLRRRARCGGGEAGMTPRLRHRGAPGSGMRHRRFVRAPVDSLKLWGSRSCRLRSVRKQNEPAIVLPPPPFTRWSLARVCLGPPLTLGFSAKSLRRGGGLTGFRRPEMSSSPPRPLHALSVPLPLLTGLNVCFEPRLLTTHWPQLSQRPPNSEKV</sequence>
<dbReference type="Proteomes" id="UP000636709">
    <property type="component" value="Unassembled WGS sequence"/>
</dbReference>
<proteinExistence type="predicted"/>
<feature type="compositionally biased region" description="Basic residues" evidence="1">
    <location>
        <begin position="94"/>
        <end position="105"/>
    </location>
</feature>
<evidence type="ECO:0000313" key="2">
    <source>
        <dbReference type="EMBL" id="KAF8704998.1"/>
    </source>
</evidence>
<reference evidence="2" key="1">
    <citation type="submission" date="2020-07" db="EMBL/GenBank/DDBJ databases">
        <title>Genome sequence and genetic diversity analysis of an under-domesticated orphan crop, white fonio (Digitaria exilis).</title>
        <authorList>
            <person name="Bennetzen J.L."/>
            <person name="Chen S."/>
            <person name="Ma X."/>
            <person name="Wang X."/>
            <person name="Yssel A.E.J."/>
            <person name="Chaluvadi S.R."/>
            <person name="Johnson M."/>
            <person name="Gangashetty P."/>
            <person name="Hamidou F."/>
            <person name="Sanogo M.D."/>
            <person name="Zwaenepoel A."/>
            <person name="Wallace J."/>
            <person name="Van De Peer Y."/>
            <person name="Van Deynze A."/>
        </authorList>
    </citation>
    <scope>NUCLEOTIDE SEQUENCE</scope>
    <source>
        <tissue evidence="2">Leaves</tissue>
    </source>
</reference>
<protein>
    <submittedName>
        <fullName evidence="2">Uncharacterized protein</fullName>
    </submittedName>
</protein>
<evidence type="ECO:0000256" key="1">
    <source>
        <dbReference type="SAM" id="MobiDB-lite"/>
    </source>
</evidence>
<comment type="caution">
    <text evidence="2">The sequence shown here is derived from an EMBL/GenBank/DDBJ whole genome shotgun (WGS) entry which is preliminary data.</text>
</comment>
<keyword evidence="3" id="KW-1185">Reference proteome</keyword>
<name>A0A835BQ95_9POAL</name>
<dbReference type="EMBL" id="JACEFO010001770">
    <property type="protein sequence ID" value="KAF8704998.1"/>
    <property type="molecule type" value="Genomic_DNA"/>
</dbReference>
<dbReference type="AlphaFoldDB" id="A0A835BQ95"/>
<gene>
    <name evidence="2" type="ORF">HU200_031250</name>
</gene>
<feature type="region of interest" description="Disordered" evidence="1">
    <location>
        <begin position="84"/>
        <end position="105"/>
    </location>
</feature>